<sequence length="246" mass="27191">MATTLRTNGGGTVSLHASRPTYAPAPSICLSLPGFSPLDSYPVRSPLAVADFLAPHVAGKSFCEIGTRNGDIMACLSHFAANVTAIEMDGEYCRRLALRGFAVLCHPFERSTPAELSRCDVYFWWPMEPRQQNEAWLSQLLATHRALRTSATLFVAHDTHWAYDMETLPRLVARHRAHFGGISRVFFDEGGEMSGHTSYASPFFSRPGRWGVFHLAQFYTEPRRARGRGKLFGLRGKRGGAADATA</sequence>
<dbReference type="SUPFAM" id="SSF53335">
    <property type="entry name" value="S-adenosyl-L-methionine-dependent methyltransferases"/>
    <property type="match status" value="1"/>
</dbReference>
<accession>A0AB34IH79</accession>
<evidence type="ECO:0000313" key="2">
    <source>
        <dbReference type="Proteomes" id="UP001515480"/>
    </source>
</evidence>
<dbReference type="EMBL" id="JBGBPQ010000026">
    <property type="protein sequence ID" value="KAL1499133.1"/>
    <property type="molecule type" value="Genomic_DNA"/>
</dbReference>
<keyword evidence="2" id="KW-1185">Reference proteome</keyword>
<comment type="caution">
    <text evidence="1">The sequence shown here is derived from an EMBL/GenBank/DDBJ whole genome shotgun (WGS) entry which is preliminary data.</text>
</comment>
<dbReference type="AlphaFoldDB" id="A0AB34IH79"/>
<name>A0AB34IH79_PRYPA</name>
<evidence type="ECO:0008006" key="3">
    <source>
        <dbReference type="Google" id="ProtNLM"/>
    </source>
</evidence>
<reference evidence="1 2" key="1">
    <citation type="journal article" date="2024" name="Science">
        <title>Giant polyketide synthase enzymes in the biosynthesis of giant marine polyether toxins.</title>
        <authorList>
            <person name="Fallon T.R."/>
            <person name="Shende V.V."/>
            <person name="Wierzbicki I.H."/>
            <person name="Pendleton A.L."/>
            <person name="Watervoot N.F."/>
            <person name="Auber R.P."/>
            <person name="Gonzalez D.J."/>
            <person name="Wisecaver J.H."/>
            <person name="Moore B.S."/>
        </authorList>
    </citation>
    <scope>NUCLEOTIDE SEQUENCE [LARGE SCALE GENOMIC DNA]</scope>
    <source>
        <strain evidence="1 2">12B1</strain>
    </source>
</reference>
<organism evidence="1 2">
    <name type="scientific">Prymnesium parvum</name>
    <name type="common">Toxic golden alga</name>
    <dbReference type="NCBI Taxonomy" id="97485"/>
    <lineage>
        <taxon>Eukaryota</taxon>
        <taxon>Haptista</taxon>
        <taxon>Haptophyta</taxon>
        <taxon>Prymnesiophyceae</taxon>
        <taxon>Prymnesiales</taxon>
        <taxon>Prymnesiaceae</taxon>
        <taxon>Prymnesium</taxon>
    </lineage>
</organism>
<proteinExistence type="predicted"/>
<protein>
    <recommendedName>
        <fullName evidence="3">Trimethylguanosine synthase</fullName>
    </recommendedName>
</protein>
<dbReference type="Proteomes" id="UP001515480">
    <property type="component" value="Unassembled WGS sequence"/>
</dbReference>
<evidence type="ECO:0000313" key="1">
    <source>
        <dbReference type="EMBL" id="KAL1499133.1"/>
    </source>
</evidence>
<dbReference type="InterPro" id="IPR029063">
    <property type="entry name" value="SAM-dependent_MTases_sf"/>
</dbReference>
<gene>
    <name evidence="1" type="ORF">AB1Y20_013644</name>
</gene>